<dbReference type="AlphaFoldDB" id="A0A9P3CZZ1"/>
<keyword evidence="1" id="KW-0732">Signal</keyword>
<dbReference type="RefSeq" id="XP_044662530.1">
    <property type="nucleotide sequence ID" value="XM_044806595.1"/>
</dbReference>
<comment type="caution">
    <text evidence="2">The sequence shown here is derived from an EMBL/GenBank/DDBJ whole genome shotgun (WGS) entry which is preliminary data.</text>
</comment>
<dbReference type="OrthoDB" id="3643096at2759"/>
<sequence>MVSTKSLALLTLVGMAVAMPGPVYRIDRRVVRRDGADHKEGGSGSDTSSDSEQYCVLYNLDTQLADDYAAGVTKQICSSFGGKAEGGFGPCGDGSTVACIGGQMSKSVDFAKEFNKKAQDADPKGHFVTSCYAADGNSMCASDIGCKTFPPPSKDDQSSC</sequence>
<organism evidence="2 3">
    <name type="scientific">Cercospora kikuchii</name>
    <dbReference type="NCBI Taxonomy" id="84275"/>
    <lineage>
        <taxon>Eukaryota</taxon>
        <taxon>Fungi</taxon>
        <taxon>Dikarya</taxon>
        <taxon>Ascomycota</taxon>
        <taxon>Pezizomycotina</taxon>
        <taxon>Dothideomycetes</taxon>
        <taxon>Dothideomycetidae</taxon>
        <taxon>Mycosphaerellales</taxon>
        <taxon>Mycosphaerellaceae</taxon>
        <taxon>Cercospora</taxon>
    </lineage>
</organism>
<dbReference type="EMBL" id="BOLY01000007">
    <property type="protein sequence ID" value="GIZ48043.1"/>
    <property type="molecule type" value="Genomic_DNA"/>
</dbReference>
<evidence type="ECO:0000313" key="3">
    <source>
        <dbReference type="Proteomes" id="UP000825890"/>
    </source>
</evidence>
<evidence type="ECO:0000313" key="2">
    <source>
        <dbReference type="EMBL" id="GIZ48043.1"/>
    </source>
</evidence>
<proteinExistence type="predicted"/>
<dbReference type="Proteomes" id="UP000825890">
    <property type="component" value="Unassembled WGS sequence"/>
</dbReference>
<dbReference type="GeneID" id="68296693"/>
<feature type="signal peptide" evidence="1">
    <location>
        <begin position="1"/>
        <end position="18"/>
    </location>
</feature>
<gene>
    <name evidence="2" type="ORF">CKM354_001111800</name>
</gene>
<protein>
    <submittedName>
        <fullName evidence="2">Uncharacterized protein</fullName>
    </submittedName>
</protein>
<name>A0A9P3CZZ1_9PEZI</name>
<keyword evidence="3" id="KW-1185">Reference proteome</keyword>
<reference evidence="2 3" key="1">
    <citation type="submission" date="2021-01" db="EMBL/GenBank/DDBJ databases">
        <title>Cercospora kikuchii MAFF 305040 whole genome shotgun sequence.</title>
        <authorList>
            <person name="Kashiwa T."/>
            <person name="Suzuki T."/>
        </authorList>
    </citation>
    <scope>NUCLEOTIDE SEQUENCE [LARGE SCALE GENOMIC DNA]</scope>
    <source>
        <strain evidence="2 3">MAFF 305040</strain>
    </source>
</reference>
<evidence type="ECO:0000256" key="1">
    <source>
        <dbReference type="SAM" id="SignalP"/>
    </source>
</evidence>
<feature type="chain" id="PRO_5040182558" evidence="1">
    <location>
        <begin position="19"/>
        <end position="160"/>
    </location>
</feature>
<accession>A0A9P3CZZ1</accession>